<evidence type="ECO:0000256" key="1">
    <source>
        <dbReference type="SAM" id="Phobius"/>
    </source>
</evidence>
<feature type="transmembrane region" description="Helical" evidence="1">
    <location>
        <begin position="16"/>
        <end position="35"/>
    </location>
</feature>
<feature type="domain" description="Alpha/beta hydrolase fold-5" evidence="2">
    <location>
        <begin position="76"/>
        <end position="233"/>
    </location>
</feature>
<reference evidence="3" key="1">
    <citation type="submission" date="2020-11" db="EMBL/GenBank/DDBJ databases">
        <title>Carbohydrate-dependent, anaerobic sulfur respiration: A novel catabolism in halophilic archaea.</title>
        <authorList>
            <person name="Sorokin D.Y."/>
            <person name="Messina E."/>
            <person name="Smedile F."/>
            <person name="La Cono V."/>
            <person name="Hallsworth J.E."/>
            <person name="Yakimov M.M."/>
        </authorList>
    </citation>
    <scope>NUCLEOTIDE SEQUENCE</scope>
    <source>
        <strain evidence="3">HSR12-1</strain>
    </source>
</reference>
<dbReference type="EMBL" id="CP064787">
    <property type="protein sequence ID" value="QSG07281.1"/>
    <property type="molecule type" value="Genomic_DNA"/>
</dbReference>
<dbReference type="InterPro" id="IPR029058">
    <property type="entry name" value="AB_hydrolase_fold"/>
</dbReference>
<evidence type="ECO:0000313" key="3">
    <source>
        <dbReference type="EMBL" id="QSG07281.1"/>
    </source>
</evidence>
<proteinExistence type="predicted"/>
<dbReference type="Proteomes" id="UP000663525">
    <property type="component" value="Chromosome"/>
</dbReference>
<dbReference type="InterPro" id="IPR029059">
    <property type="entry name" value="AB_hydrolase_5"/>
</dbReference>
<organism evidence="3 4">
    <name type="scientific">Halapricum desulfuricans</name>
    <dbReference type="NCBI Taxonomy" id="2841257"/>
    <lineage>
        <taxon>Archaea</taxon>
        <taxon>Methanobacteriati</taxon>
        <taxon>Methanobacteriota</taxon>
        <taxon>Stenosarchaea group</taxon>
        <taxon>Halobacteria</taxon>
        <taxon>Halobacteriales</taxon>
        <taxon>Haloarculaceae</taxon>
        <taxon>Halapricum</taxon>
    </lineage>
</organism>
<keyword evidence="1" id="KW-0472">Membrane</keyword>
<protein>
    <submittedName>
        <fullName evidence="3">Alpha/beta hydrolase family enzyme</fullName>
    </submittedName>
</protein>
<gene>
    <name evidence="3" type="ORF">HSR121_2968</name>
</gene>
<dbReference type="Pfam" id="PF12695">
    <property type="entry name" value="Abhydrolase_5"/>
    <property type="match status" value="1"/>
</dbReference>
<accession>A0A897N461</accession>
<keyword evidence="1" id="KW-1133">Transmembrane helix</keyword>
<evidence type="ECO:0000313" key="4">
    <source>
        <dbReference type="Proteomes" id="UP000663525"/>
    </source>
</evidence>
<dbReference type="GO" id="GO:0016787">
    <property type="term" value="F:hydrolase activity"/>
    <property type="evidence" value="ECO:0007669"/>
    <property type="project" value="UniProtKB-KW"/>
</dbReference>
<sequence length="258" mass="27574">MMGRVRTWLARNRERLAVWVLVIVLLVVAGLLLYFGTPFHGSDASVQSVQSDDRIELQRVGGDYLLQPASGGSTTGLVFYPGARVHPDAYLASLSPLVTDANVTVVVTEMPLNLAVFGQGTASDVIGSHGVEQWYVGGHSLGGAMACRYASENPGRVSGVVLLGSYCDRSIAGTDLRVLSVTGADDTVLDRSAYDRNRANLPADATVVELPGVNHTQFGSYTGQRGDRPSGTSYELAHRRLANVTVPWFETGRAPVRA</sequence>
<keyword evidence="3" id="KW-0378">Hydrolase</keyword>
<dbReference type="AlphaFoldDB" id="A0A897N461"/>
<keyword evidence="1" id="KW-0812">Transmembrane</keyword>
<name>A0A897N461_9EURY</name>
<dbReference type="SUPFAM" id="SSF53474">
    <property type="entry name" value="alpha/beta-Hydrolases"/>
    <property type="match status" value="1"/>
</dbReference>
<dbReference type="Gene3D" id="3.40.50.1820">
    <property type="entry name" value="alpha/beta hydrolase"/>
    <property type="match status" value="1"/>
</dbReference>
<evidence type="ECO:0000259" key="2">
    <source>
        <dbReference type="Pfam" id="PF12695"/>
    </source>
</evidence>